<dbReference type="InterPro" id="IPR008331">
    <property type="entry name" value="Ferritin_DPS_dom"/>
</dbReference>
<dbReference type="EMBL" id="AYZL01000008">
    <property type="protein sequence ID" value="KRN04649.1"/>
    <property type="molecule type" value="Genomic_DNA"/>
</dbReference>
<dbReference type="InterPro" id="IPR009078">
    <property type="entry name" value="Ferritin-like_SF"/>
</dbReference>
<keyword evidence="5" id="KW-1185">Reference proteome</keyword>
<proteinExistence type="inferred from homology"/>
<feature type="domain" description="Ferritin/DPS" evidence="3">
    <location>
        <begin position="9"/>
        <end position="152"/>
    </location>
</feature>
<comment type="caution">
    <text evidence="4">The sequence shown here is derived from an EMBL/GenBank/DDBJ whole genome shotgun (WGS) entry which is preliminary data.</text>
</comment>
<dbReference type="OrthoDB" id="9797023at2"/>
<dbReference type="PIRSF" id="PIRSF005900">
    <property type="entry name" value="Dps"/>
    <property type="match status" value="1"/>
</dbReference>
<name>A0A0R2DKN9_9LACO</name>
<dbReference type="PANTHER" id="PTHR42932">
    <property type="entry name" value="GENERAL STRESS PROTEIN 20U"/>
    <property type="match status" value="1"/>
</dbReference>
<dbReference type="STRING" id="1423744.FC86_GL000097"/>
<gene>
    <name evidence="4" type="ORF">FC86_GL000097</name>
</gene>
<evidence type="ECO:0000259" key="3">
    <source>
        <dbReference type="Pfam" id="PF00210"/>
    </source>
</evidence>
<dbReference type="PATRIC" id="fig|1423744.4.peg.100"/>
<comment type="similarity">
    <text evidence="1 2">Belongs to the Dps family.</text>
</comment>
<dbReference type="PRINTS" id="PR01346">
    <property type="entry name" value="HELNAPAPROT"/>
</dbReference>
<dbReference type="RefSeq" id="WP_056974283.1">
    <property type="nucleotide sequence ID" value="NZ_AYZL01000008.1"/>
</dbReference>
<evidence type="ECO:0000313" key="4">
    <source>
        <dbReference type="EMBL" id="KRN04649.1"/>
    </source>
</evidence>
<sequence>MQYSQTKNVLNQLVADLSQLSMVIHQTHWYMRGPNFLKLHPLMDDYMSEINNQLDVVSERLITLDGTPYSTLQELVDHTHIDDEKGDFSRSISERLQTLVDDYRYLATLYQEGIEITEKEKDFGTQDIFIGFKTAIEKNIWMLQAELNQAPQIDD</sequence>
<dbReference type="InterPro" id="IPR023188">
    <property type="entry name" value="DPS_DNA-bd_CS"/>
</dbReference>
<dbReference type="PROSITE" id="PS00818">
    <property type="entry name" value="DPS_1"/>
    <property type="match status" value="1"/>
</dbReference>
<evidence type="ECO:0000313" key="5">
    <source>
        <dbReference type="Proteomes" id="UP000051378"/>
    </source>
</evidence>
<protein>
    <submittedName>
        <fullName evidence="4">DNA starvation stationary phase protection protein Dps</fullName>
    </submittedName>
</protein>
<dbReference type="InterPro" id="IPR012347">
    <property type="entry name" value="Ferritin-like"/>
</dbReference>
<dbReference type="GO" id="GO:0016722">
    <property type="term" value="F:oxidoreductase activity, acting on metal ions"/>
    <property type="evidence" value="ECO:0007669"/>
    <property type="project" value="InterPro"/>
</dbReference>
<evidence type="ECO:0000256" key="1">
    <source>
        <dbReference type="ARBA" id="ARBA00009497"/>
    </source>
</evidence>
<organism evidence="4 5">
    <name type="scientific">Holzapfeliella floricola DSM 23037 = JCM 16512</name>
    <dbReference type="NCBI Taxonomy" id="1423744"/>
    <lineage>
        <taxon>Bacteria</taxon>
        <taxon>Bacillati</taxon>
        <taxon>Bacillota</taxon>
        <taxon>Bacilli</taxon>
        <taxon>Lactobacillales</taxon>
        <taxon>Lactobacillaceae</taxon>
        <taxon>Holzapfeliella</taxon>
    </lineage>
</organism>
<dbReference type="CDD" id="cd01043">
    <property type="entry name" value="DPS"/>
    <property type="match status" value="1"/>
</dbReference>
<dbReference type="Pfam" id="PF00210">
    <property type="entry name" value="Ferritin"/>
    <property type="match status" value="1"/>
</dbReference>
<dbReference type="Gene3D" id="1.20.1260.10">
    <property type="match status" value="1"/>
</dbReference>
<reference evidence="4 5" key="1">
    <citation type="journal article" date="2015" name="Genome Announc.">
        <title>Expanding the biotechnology potential of lactobacilli through comparative genomics of 213 strains and associated genera.</title>
        <authorList>
            <person name="Sun Z."/>
            <person name="Harris H.M."/>
            <person name="McCann A."/>
            <person name="Guo C."/>
            <person name="Argimon S."/>
            <person name="Zhang W."/>
            <person name="Yang X."/>
            <person name="Jeffery I.B."/>
            <person name="Cooney J.C."/>
            <person name="Kagawa T.F."/>
            <person name="Liu W."/>
            <person name="Song Y."/>
            <person name="Salvetti E."/>
            <person name="Wrobel A."/>
            <person name="Rasinkangas P."/>
            <person name="Parkhill J."/>
            <person name="Rea M.C."/>
            <person name="O'Sullivan O."/>
            <person name="Ritari J."/>
            <person name="Douillard F.P."/>
            <person name="Paul Ross R."/>
            <person name="Yang R."/>
            <person name="Briner A.E."/>
            <person name="Felis G.E."/>
            <person name="de Vos W.M."/>
            <person name="Barrangou R."/>
            <person name="Klaenhammer T.R."/>
            <person name="Caufield P.W."/>
            <person name="Cui Y."/>
            <person name="Zhang H."/>
            <person name="O'Toole P.W."/>
        </authorList>
    </citation>
    <scope>NUCLEOTIDE SEQUENCE [LARGE SCALE GENOMIC DNA]</scope>
    <source>
        <strain evidence="4 5">DSM 23037</strain>
    </source>
</reference>
<dbReference type="AlphaFoldDB" id="A0A0R2DKN9"/>
<evidence type="ECO:0000256" key="2">
    <source>
        <dbReference type="RuleBase" id="RU003875"/>
    </source>
</evidence>
<dbReference type="SUPFAM" id="SSF47240">
    <property type="entry name" value="Ferritin-like"/>
    <property type="match status" value="1"/>
</dbReference>
<accession>A0A0R2DKN9</accession>
<dbReference type="GO" id="GO:0008199">
    <property type="term" value="F:ferric iron binding"/>
    <property type="evidence" value="ECO:0007669"/>
    <property type="project" value="InterPro"/>
</dbReference>
<dbReference type="InterPro" id="IPR002177">
    <property type="entry name" value="DPS_DNA-bd"/>
</dbReference>
<dbReference type="PANTHER" id="PTHR42932:SF1">
    <property type="entry name" value="GENERAL STRESS PROTEIN 20U"/>
    <property type="match status" value="1"/>
</dbReference>
<dbReference type="Proteomes" id="UP000051378">
    <property type="component" value="Unassembled WGS sequence"/>
</dbReference>